<dbReference type="InterPro" id="IPR054593">
    <property type="entry name" value="Beta-mannosidase-like_N2"/>
</dbReference>
<evidence type="ECO:0000259" key="9">
    <source>
        <dbReference type="Pfam" id="PF22666"/>
    </source>
</evidence>
<comment type="similarity">
    <text evidence="1">Belongs to the glycosyl hydrolase 2 family.</text>
</comment>
<feature type="domain" description="Glycoside hydrolase family 2 catalytic" evidence="6">
    <location>
        <begin position="418"/>
        <end position="568"/>
    </location>
</feature>
<dbReference type="InterPro" id="IPR008979">
    <property type="entry name" value="Galactose-bd-like_sf"/>
</dbReference>
<evidence type="ECO:0000259" key="7">
    <source>
        <dbReference type="Pfam" id="PF16355"/>
    </source>
</evidence>
<dbReference type="NCBIfam" id="NF041463">
    <property type="entry name" value="GalB"/>
    <property type="match status" value="1"/>
</dbReference>
<dbReference type="SUPFAM" id="SSF49303">
    <property type="entry name" value="beta-Galactosidase/glucuronidase domain"/>
    <property type="match status" value="1"/>
</dbReference>
<dbReference type="InterPro" id="IPR032311">
    <property type="entry name" value="DUF4982"/>
</dbReference>
<dbReference type="Gene3D" id="3.20.20.80">
    <property type="entry name" value="Glycosidases"/>
    <property type="match status" value="1"/>
</dbReference>
<name>A0A1H3VEF6_9BACT</name>
<dbReference type="InterPro" id="IPR051913">
    <property type="entry name" value="GH2_Domain-Containing"/>
</dbReference>
<dbReference type="InterPro" id="IPR048229">
    <property type="entry name" value="GalB-like"/>
</dbReference>
<dbReference type="Pfam" id="PF18565">
    <property type="entry name" value="Glyco_hydro2_C5"/>
    <property type="match status" value="1"/>
</dbReference>
<feature type="domain" description="DUF4982" evidence="7">
    <location>
        <begin position="758"/>
        <end position="817"/>
    </location>
</feature>
<evidence type="ECO:0000259" key="6">
    <source>
        <dbReference type="Pfam" id="PF02836"/>
    </source>
</evidence>
<feature type="chain" id="PRO_5011616043" evidence="4">
    <location>
        <begin position="38"/>
        <end position="963"/>
    </location>
</feature>
<evidence type="ECO:0000259" key="5">
    <source>
        <dbReference type="Pfam" id="PF00703"/>
    </source>
</evidence>
<keyword evidence="2" id="KW-0378">Hydrolase</keyword>
<dbReference type="PRINTS" id="PR00132">
    <property type="entry name" value="GLHYDRLASE2"/>
</dbReference>
<keyword evidence="4" id="KW-0732">Signal</keyword>
<dbReference type="SUPFAM" id="SSF51445">
    <property type="entry name" value="(Trans)glycosidases"/>
    <property type="match status" value="1"/>
</dbReference>
<feature type="domain" description="Glycoside hydrolase family 2 immunoglobulin-like beta-sandwich" evidence="5">
    <location>
        <begin position="281"/>
        <end position="409"/>
    </location>
</feature>
<evidence type="ECO:0000256" key="2">
    <source>
        <dbReference type="ARBA" id="ARBA00022801"/>
    </source>
</evidence>
<dbReference type="AlphaFoldDB" id="A0A1H3VEF6"/>
<dbReference type="InterPro" id="IPR036156">
    <property type="entry name" value="Beta-gal/glucu_dom_sf"/>
</dbReference>
<dbReference type="PANTHER" id="PTHR42732">
    <property type="entry name" value="BETA-GALACTOSIDASE"/>
    <property type="match status" value="1"/>
</dbReference>
<dbReference type="Pfam" id="PF16355">
    <property type="entry name" value="DUF4982"/>
    <property type="match status" value="1"/>
</dbReference>
<sequence>MQTAMDTDVKSNFYPPLFFRRMVCALLLCLLSAAAHAQNDPGQSPRQRILIDQGWRFMRYPGQDSLGQDQEPDSLYYDKRPQVTDHNDQKVADTRADITGKTGGVGGVKSWILPTANKFIKDTADWYPHPVGKSPGQDFAFVQADFNDGHWQKVNLPHDWAIDKEFYKGDPVPVGGGMGRLPVQGVAWYRKKLNIPAADKGKRIFLDMDGAMSYAEVWLNGHLVGGWPYGYSSFRLDLTAFVHPGGMNQLAIRLDNPASSSRWYPGAGIYRNVWLVKVNPVHIDQYGTYVTTQEVSANKALVRLEVKLNNQSGNTADLRVVSSVYALDEKGNVTGEPLAGFTPVELRLAKGKAATALATAQLNNPRLWQPVGFTKDINRYQASRYEIRSLVYNQKGQLLDEYQTKFGIRDIQYDANRGLIVNGHKVRIQGVNQHHDLGALGAAFNRSAALRQLEILKEMGCNAIRFSHNPPDPQLLDLTDSMGLLVIDEINDCWQKGKNPLDFHLIFDDWYEALLRSFVRRDRNHPSIMQWSFGNEVGEQYTDSAGAALAKRLHDIVHEEDPTRPASASMNYARPLMPFGRVMDVLNLNYQGEGIRDAPAYAGLQGIHTSPLYDSFHHQFADKMIISSESASTLSTRGTYVFPVTKYNSAPASDTSGGDPRNLWVSDYGLYTAAFGASPDKVFAAQDQHPFVAGEFVWSGFDYLGEPTPYYAAKGSYSGIIDLAGFKKDRYYLYQARWRPDYPMAHILPSWTLPGREGIVTPVHVFSSGDEAELFINGISQGKRYKTPYTYRFRWDSAVYEPGNIKVVTYKNGKLWATESLNTAGAPAAIRLTANTDTIHLAERSLAFIKAEVIDDKGNLVPDAQNSIHFTIRAVEADTDANARQVKIWATDNGDPADLHCFASDNRKAFSGKALCIVGPSSTNKENKLANDRDSYKVERAIIYIDAECEGLKSARLPIYINQ</sequence>
<dbReference type="InterPro" id="IPR013783">
    <property type="entry name" value="Ig-like_fold"/>
</dbReference>
<dbReference type="GO" id="GO:0004553">
    <property type="term" value="F:hydrolase activity, hydrolyzing O-glycosyl compounds"/>
    <property type="evidence" value="ECO:0007669"/>
    <property type="project" value="InterPro"/>
</dbReference>
<dbReference type="GO" id="GO:0005975">
    <property type="term" value="P:carbohydrate metabolic process"/>
    <property type="evidence" value="ECO:0007669"/>
    <property type="project" value="InterPro"/>
</dbReference>
<organism evidence="10 11">
    <name type="scientific">Arachidicoccus rhizosphaerae</name>
    <dbReference type="NCBI Taxonomy" id="551991"/>
    <lineage>
        <taxon>Bacteria</taxon>
        <taxon>Pseudomonadati</taxon>
        <taxon>Bacteroidota</taxon>
        <taxon>Chitinophagia</taxon>
        <taxon>Chitinophagales</taxon>
        <taxon>Chitinophagaceae</taxon>
        <taxon>Arachidicoccus</taxon>
    </lineage>
</organism>
<evidence type="ECO:0000256" key="3">
    <source>
        <dbReference type="ARBA" id="ARBA00023295"/>
    </source>
</evidence>
<dbReference type="Gene3D" id="2.60.120.260">
    <property type="entry name" value="Galactose-binding domain-like"/>
    <property type="match status" value="1"/>
</dbReference>
<feature type="signal peptide" evidence="4">
    <location>
        <begin position="1"/>
        <end position="37"/>
    </location>
</feature>
<evidence type="ECO:0000313" key="10">
    <source>
        <dbReference type="EMBL" id="SDZ73176.1"/>
    </source>
</evidence>
<accession>A0A1H3VEF6</accession>
<evidence type="ECO:0000313" key="11">
    <source>
        <dbReference type="Proteomes" id="UP000199041"/>
    </source>
</evidence>
<dbReference type="Pfam" id="PF02836">
    <property type="entry name" value="Glyco_hydro_2_C"/>
    <property type="match status" value="1"/>
</dbReference>
<dbReference type="InterPro" id="IPR017853">
    <property type="entry name" value="GH"/>
</dbReference>
<keyword evidence="3" id="KW-0326">Glycosidase</keyword>
<dbReference type="Proteomes" id="UP000199041">
    <property type="component" value="Unassembled WGS sequence"/>
</dbReference>
<keyword evidence="11" id="KW-1185">Reference proteome</keyword>
<dbReference type="Pfam" id="PF00703">
    <property type="entry name" value="Glyco_hydro_2"/>
    <property type="match status" value="1"/>
</dbReference>
<reference evidence="10 11" key="1">
    <citation type="submission" date="2016-10" db="EMBL/GenBank/DDBJ databases">
        <authorList>
            <person name="de Groot N.N."/>
        </authorList>
    </citation>
    <scope>NUCLEOTIDE SEQUENCE [LARGE SCALE GENOMIC DNA]</scope>
    <source>
        <strain evidence="10 11">Vu-144</strain>
    </source>
</reference>
<gene>
    <name evidence="10" type="ORF">SAMN05192529_10113</name>
</gene>
<dbReference type="InterPro" id="IPR040605">
    <property type="entry name" value="Glyco_hydro2_dom5"/>
</dbReference>
<dbReference type="Pfam" id="PF22666">
    <property type="entry name" value="Glyco_hydro_2_N2"/>
    <property type="match status" value="1"/>
</dbReference>
<dbReference type="STRING" id="551991.SAMN05192529_10113"/>
<feature type="domain" description="Beta-mannosidase-like galactose-binding" evidence="9">
    <location>
        <begin position="188"/>
        <end position="259"/>
    </location>
</feature>
<dbReference type="InterPro" id="IPR006102">
    <property type="entry name" value="Ig-like_GH2"/>
</dbReference>
<protein>
    <submittedName>
        <fullName evidence="10">Beta-galactosidase</fullName>
    </submittedName>
</protein>
<proteinExistence type="inferred from homology"/>
<dbReference type="PANTHER" id="PTHR42732:SF1">
    <property type="entry name" value="BETA-MANNOSIDASE"/>
    <property type="match status" value="1"/>
</dbReference>
<dbReference type="SUPFAM" id="SSF49785">
    <property type="entry name" value="Galactose-binding domain-like"/>
    <property type="match status" value="1"/>
</dbReference>
<evidence type="ECO:0000259" key="8">
    <source>
        <dbReference type="Pfam" id="PF18565"/>
    </source>
</evidence>
<evidence type="ECO:0000256" key="4">
    <source>
        <dbReference type="SAM" id="SignalP"/>
    </source>
</evidence>
<dbReference type="InterPro" id="IPR006103">
    <property type="entry name" value="Glyco_hydro_2_cat"/>
</dbReference>
<feature type="domain" description="Glycoside hydrolase family 2" evidence="8">
    <location>
        <begin position="830"/>
        <end position="929"/>
    </location>
</feature>
<dbReference type="EMBL" id="FNQY01000001">
    <property type="protein sequence ID" value="SDZ73176.1"/>
    <property type="molecule type" value="Genomic_DNA"/>
</dbReference>
<dbReference type="OrthoDB" id="9801077at2"/>
<evidence type="ECO:0000256" key="1">
    <source>
        <dbReference type="ARBA" id="ARBA00007401"/>
    </source>
</evidence>
<dbReference type="Gene3D" id="2.60.40.10">
    <property type="entry name" value="Immunoglobulins"/>
    <property type="match status" value="3"/>
</dbReference>
<dbReference type="InterPro" id="IPR006101">
    <property type="entry name" value="Glyco_hydro_2"/>
</dbReference>